<name>A0A914WKI7_9BILA</name>
<feature type="transmembrane region" description="Helical" evidence="10">
    <location>
        <begin position="615"/>
        <end position="637"/>
    </location>
</feature>
<dbReference type="SUPFAM" id="SSF161093">
    <property type="entry name" value="MgtE membrane domain-like"/>
    <property type="match status" value="2"/>
</dbReference>
<evidence type="ECO:0000259" key="11">
    <source>
        <dbReference type="Pfam" id="PF01769"/>
    </source>
</evidence>
<evidence type="ECO:0000256" key="8">
    <source>
        <dbReference type="ARBA" id="ARBA00023136"/>
    </source>
</evidence>
<dbReference type="PANTHER" id="PTHR16228:SF7">
    <property type="entry name" value="SLC41A_MGTE INTEGRAL MEMBRANE DOMAIN-CONTAINING PROTEIN"/>
    <property type="match status" value="1"/>
</dbReference>
<comment type="subcellular location">
    <subcellularLocation>
        <location evidence="1">Membrane</location>
        <topology evidence="1">Multi-pass membrane protein</topology>
    </subcellularLocation>
</comment>
<comment type="similarity">
    <text evidence="2">Belongs to the SLC41A transporter family.</text>
</comment>
<feature type="transmembrane region" description="Helical" evidence="10">
    <location>
        <begin position="396"/>
        <end position="418"/>
    </location>
</feature>
<dbReference type="InterPro" id="IPR045349">
    <property type="entry name" value="SLC41A1-3"/>
</dbReference>
<keyword evidence="4 10" id="KW-0812">Transmembrane</keyword>
<feature type="region of interest" description="Disordered" evidence="9">
    <location>
        <begin position="1"/>
        <end position="62"/>
    </location>
</feature>
<dbReference type="InterPro" id="IPR036739">
    <property type="entry name" value="SLC41_membr_dom_sf"/>
</dbReference>
<dbReference type="FunFam" id="1.10.357.20:FF:000001">
    <property type="entry name" value="Solute carrier family 41 member 2"/>
    <property type="match status" value="1"/>
</dbReference>
<feature type="transmembrane region" description="Helical" evidence="10">
    <location>
        <begin position="273"/>
        <end position="295"/>
    </location>
</feature>
<evidence type="ECO:0000256" key="10">
    <source>
        <dbReference type="SAM" id="Phobius"/>
    </source>
</evidence>
<feature type="region of interest" description="Disordered" evidence="9">
    <location>
        <begin position="237"/>
        <end position="266"/>
    </location>
</feature>
<keyword evidence="7" id="KW-0406">Ion transport</keyword>
<proteinExistence type="inferred from homology"/>
<keyword evidence="6 10" id="KW-1133">Transmembrane helix</keyword>
<feature type="transmembrane region" description="Helical" evidence="10">
    <location>
        <begin position="493"/>
        <end position="512"/>
    </location>
</feature>
<accession>A0A914WKI7</accession>
<evidence type="ECO:0000256" key="3">
    <source>
        <dbReference type="ARBA" id="ARBA00022448"/>
    </source>
</evidence>
<evidence type="ECO:0000256" key="7">
    <source>
        <dbReference type="ARBA" id="ARBA00023065"/>
    </source>
</evidence>
<keyword evidence="12" id="KW-1185">Reference proteome</keyword>
<dbReference type="Gene3D" id="1.10.357.20">
    <property type="entry name" value="SLC41 divalent cation transporters, integral membrane domain"/>
    <property type="match status" value="2"/>
</dbReference>
<protein>
    <submittedName>
        <fullName evidence="13">SLC41A/MgtE integral membrane domain-containing protein</fullName>
    </submittedName>
</protein>
<dbReference type="GO" id="GO:0008324">
    <property type="term" value="F:monoatomic cation transmembrane transporter activity"/>
    <property type="evidence" value="ECO:0007669"/>
    <property type="project" value="InterPro"/>
</dbReference>
<feature type="transmembrane region" description="Helical" evidence="10">
    <location>
        <begin position="584"/>
        <end position="603"/>
    </location>
</feature>
<dbReference type="WBParaSite" id="PSAMB.scaffold4443size14583.g24304.t1">
    <property type="protein sequence ID" value="PSAMB.scaffold4443size14583.g24304.t1"/>
    <property type="gene ID" value="PSAMB.scaffold4443size14583.g24304"/>
</dbReference>
<feature type="transmembrane region" description="Helical" evidence="10">
    <location>
        <begin position="461"/>
        <end position="481"/>
    </location>
</feature>
<evidence type="ECO:0000256" key="9">
    <source>
        <dbReference type="SAM" id="MobiDB-lite"/>
    </source>
</evidence>
<evidence type="ECO:0000256" key="4">
    <source>
        <dbReference type="ARBA" id="ARBA00022692"/>
    </source>
</evidence>
<evidence type="ECO:0000256" key="6">
    <source>
        <dbReference type="ARBA" id="ARBA00022989"/>
    </source>
</evidence>
<feature type="transmembrane region" description="Helical" evidence="10">
    <location>
        <begin position="350"/>
        <end position="376"/>
    </location>
</feature>
<dbReference type="Pfam" id="PF01769">
    <property type="entry name" value="MgtE"/>
    <property type="match status" value="2"/>
</dbReference>
<reference evidence="13" key="1">
    <citation type="submission" date="2022-11" db="UniProtKB">
        <authorList>
            <consortium name="WormBaseParasite"/>
        </authorList>
    </citation>
    <scope>IDENTIFICATION</scope>
</reference>
<feature type="transmembrane region" description="Helical" evidence="10">
    <location>
        <begin position="658"/>
        <end position="680"/>
    </location>
</feature>
<dbReference type="InterPro" id="IPR006667">
    <property type="entry name" value="SLC41_membr_dom"/>
</dbReference>
<feature type="domain" description="SLC41A/MgtE integral membrane" evidence="11">
    <location>
        <begin position="526"/>
        <end position="669"/>
    </location>
</feature>
<dbReference type="Proteomes" id="UP000887566">
    <property type="component" value="Unplaced"/>
</dbReference>
<evidence type="ECO:0000256" key="5">
    <source>
        <dbReference type="ARBA" id="ARBA00022842"/>
    </source>
</evidence>
<feature type="transmembrane region" description="Helical" evidence="10">
    <location>
        <begin position="430"/>
        <end position="455"/>
    </location>
</feature>
<dbReference type="PANTHER" id="PTHR16228">
    <property type="entry name" value="DIVALENT CATION TRANSPORTER SOLUTE CARRIER FAMILY 41"/>
    <property type="match status" value="1"/>
</dbReference>
<sequence>RKVGGDKNKGSKTTPSGAGKKGSKVQESKKVTKYSTYADKKKGDVDPSAQQNKGHTKKVRKLIKKKQSLDVVGRSSVFKSTTIVLRPKTSGHSPLERQRRRSSSRTAITSLKTWLNAVVAFHGRAVAGKEAVDRTEKSFDLEPIARREEYKIGLYLDLWKTPVSDRLKSNQTVGHENSSTDHLKSSDSHASQVGVFDNGAFVCVGEQDDYRTVLTIDDICKDNVIWVTNSSANLIDDGEKGTAEIPQKHSAEKVDEKLPDKHDSTSGESSWKFFLQVVFPFLIAGGGMVGAGVLLDVVKHWPLFTTVPETFILVPALLGLKGNLEMTLASRLSTLANLGKMETREQQFKVLYSNMALLQIQSTCVAFFASVLALAITSIKNEKFDLAHATMLCATSMTTASVASLLLGLLMTVVVIVARRLHIDPDNVTTPIAASLGDVTTLFALVTFGTMFLNARDASPWVNPAAIVSFFAASPFWFWLTTRDHETIKVLKTGWLPVISAMFISSAGGFILEATVGGYPGIAVFQPVINGVGGNLVAVQASRLSTALHQTGTMGRLPSGTPMSFLSLRRAFFSNDVDSRSARVLLAMVIPGHLIFTLAIYLAKAGSINVTVWFLVAYLLVAIIQVFMLLFICQWLVRLMWKRKIDPDNCAIPYLTSLGDLSGTGLLAVAFILLSAVGGYSV</sequence>
<evidence type="ECO:0000313" key="13">
    <source>
        <dbReference type="WBParaSite" id="PSAMB.scaffold4443size14583.g24304.t1"/>
    </source>
</evidence>
<feature type="compositionally biased region" description="Basic and acidic residues" evidence="9">
    <location>
        <begin position="237"/>
        <end position="265"/>
    </location>
</feature>
<evidence type="ECO:0000313" key="12">
    <source>
        <dbReference type="Proteomes" id="UP000887566"/>
    </source>
</evidence>
<keyword evidence="3" id="KW-0813">Transport</keyword>
<organism evidence="12 13">
    <name type="scientific">Plectus sambesii</name>
    <dbReference type="NCBI Taxonomy" id="2011161"/>
    <lineage>
        <taxon>Eukaryota</taxon>
        <taxon>Metazoa</taxon>
        <taxon>Ecdysozoa</taxon>
        <taxon>Nematoda</taxon>
        <taxon>Chromadorea</taxon>
        <taxon>Plectida</taxon>
        <taxon>Plectina</taxon>
        <taxon>Plectoidea</taxon>
        <taxon>Plectidae</taxon>
        <taxon>Plectus</taxon>
    </lineage>
</organism>
<evidence type="ECO:0000256" key="1">
    <source>
        <dbReference type="ARBA" id="ARBA00004141"/>
    </source>
</evidence>
<dbReference type="GO" id="GO:0005886">
    <property type="term" value="C:plasma membrane"/>
    <property type="evidence" value="ECO:0007669"/>
    <property type="project" value="TreeGrafter"/>
</dbReference>
<evidence type="ECO:0000256" key="2">
    <source>
        <dbReference type="ARBA" id="ARBA00009749"/>
    </source>
</evidence>
<keyword evidence="5" id="KW-0460">Magnesium</keyword>
<feature type="domain" description="SLC41A/MgtE integral membrane" evidence="11">
    <location>
        <begin position="314"/>
        <end position="447"/>
    </location>
</feature>
<keyword evidence="8 10" id="KW-0472">Membrane</keyword>
<dbReference type="AlphaFoldDB" id="A0A914WKI7"/>